<sequence length="332" mass="35533">MAADKVRLASVGLGWWGAMLAEAVKRSGEGEIVSCFARGADARKAFAGKAGCPQAGSFEEILKDPSIQGIVLATPHSTHVTMIEQAASAGKHVFVEKPLTLTVKDARRAIEACEKAGVTLLVGHHRRRLGATRRIKEMVEKRELGMLHQLEANLSMFGGQTPRPGWRSEPGESPAGSMTGLGVHMVDNLIYLAGPVKRLSAFSKRLLGKSQLDDVTSIILEFESGPLGYIGTGYVLPKICYTAAYGTEASAWSDEDGAKLYFQKKGEDVRRELPNQAGDALALELAEFAQCIRGKAKPETDGHAGLQVVAVLEAVIESARTGRAVDVAALRK</sequence>
<organism evidence="3 4">
    <name type="scientific">Tectimicrobiota bacterium</name>
    <dbReference type="NCBI Taxonomy" id="2528274"/>
    <lineage>
        <taxon>Bacteria</taxon>
        <taxon>Pseudomonadati</taxon>
        <taxon>Nitrospinota/Tectimicrobiota group</taxon>
        <taxon>Candidatus Tectimicrobiota</taxon>
    </lineage>
</organism>
<dbReference type="Gene3D" id="3.30.360.10">
    <property type="entry name" value="Dihydrodipicolinate Reductase, domain 2"/>
    <property type="match status" value="1"/>
</dbReference>
<dbReference type="Pfam" id="PF02894">
    <property type="entry name" value="GFO_IDH_MocA_C"/>
    <property type="match status" value="1"/>
</dbReference>
<dbReference type="GO" id="GO:0000166">
    <property type="term" value="F:nucleotide binding"/>
    <property type="evidence" value="ECO:0007669"/>
    <property type="project" value="InterPro"/>
</dbReference>
<dbReference type="SUPFAM" id="SSF55347">
    <property type="entry name" value="Glyceraldehyde-3-phosphate dehydrogenase-like, C-terminal domain"/>
    <property type="match status" value="1"/>
</dbReference>
<feature type="domain" description="Gfo/Idh/MocA-like oxidoreductase C-terminal" evidence="2">
    <location>
        <begin position="136"/>
        <end position="327"/>
    </location>
</feature>
<dbReference type="InterPro" id="IPR004104">
    <property type="entry name" value="Gfo/Idh/MocA-like_OxRdtase_C"/>
</dbReference>
<dbReference type="PANTHER" id="PTHR43377">
    <property type="entry name" value="BILIVERDIN REDUCTASE A"/>
    <property type="match status" value="1"/>
</dbReference>
<proteinExistence type="predicted"/>
<dbReference type="InterPro" id="IPR036291">
    <property type="entry name" value="NAD(P)-bd_dom_sf"/>
</dbReference>
<dbReference type="Pfam" id="PF01408">
    <property type="entry name" value="GFO_IDH_MocA"/>
    <property type="match status" value="1"/>
</dbReference>
<evidence type="ECO:0000259" key="2">
    <source>
        <dbReference type="Pfam" id="PF02894"/>
    </source>
</evidence>
<feature type="domain" description="Gfo/Idh/MocA-like oxidoreductase N-terminal" evidence="1">
    <location>
        <begin position="7"/>
        <end position="124"/>
    </location>
</feature>
<evidence type="ECO:0000313" key="4">
    <source>
        <dbReference type="Proteomes" id="UP000782312"/>
    </source>
</evidence>
<evidence type="ECO:0000313" key="3">
    <source>
        <dbReference type="EMBL" id="MBI3127021.1"/>
    </source>
</evidence>
<reference evidence="3" key="1">
    <citation type="submission" date="2020-07" db="EMBL/GenBank/DDBJ databases">
        <title>Huge and variable diversity of episymbiotic CPR bacteria and DPANN archaea in groundwater ecosystems.</title>
        <authorList>
            <person name="He C.Y."/>
            <person name="Keren R."/>
            <person name="Whittaker M."/>
            <person name="Farag I.F."/>
            <person name="Doudna J."/>
            <person name="Cate J.H.D."/>
            <person name="Banfield J.F."/>
        </authorList>
    </citation>
    <scope>NUCLEOTIDE SEQUENCE</scope>
    <source>
        <strain evidence="3">NC_groundwater_763_Ag_S-0.2um_68_21</strain>
    </source>
</reference>
<dbReference type="InterPro" id="IPR051450">
    <property type="entry name" value="Gfo/Idh/MocA_Oxidoreductases"/>
</dbReference>
<evidence type="ECO:0000259" key="1">
    <source>
        <dbReference type="Pfam" id="PF01408"/>
    </source>
</evidence>
<dbReference type="PANTHER" id="PTHR43377:SF1">
    <property type="entry name" value="BILIVERDIN REDUCTASE A"/>
    <property type="match status" value="1"/>
</dbReference>
<protein>
    <submittedName>
        <fullName evidence="3">Gfo/Idh/MocA family oxidoreductase</fullName>
    </submittedName>
</protein>
<dbReference type="Proteomes" id="UP000782312">
    <property type="component" value="Unassembled WGS sequence"/>
</dbReference>
<accession>A0A932HWT8</accession>
<comment type="caution">
    <text evidence="3">The sequence shown here is derived from an EMBL/GenBank/DDBJ whole genome shotgun (WGS) entry which is preliminary data.</text>
</comment>
<dbReference type="SUPFAM" id="SSF51735">
    <property type="entry name" value="NAD(P)-binding Rossmann-fold domains"/>
    <property type="match status" value="1"/>
</dbReference>
<dbReference type="Gene3D" id="3.40.50.720">
    <property type="entry name" value="NAD(P)-binding Rossmann-like Domain"/>
    <property type="match status" value="1"/>
</dbReference>
<name>A0A932HWT8_UNCTE</name>
<dbReference type="InterPro" id="IPR000683">
    <property type="entry name" value="Gfo/Idh/MocA-like_OxRdtase_N"/>
</dbReference>
<dbReference type="AlphaFoldDB" id="A0A932HWT8"/>
<dbReference type="EMBL" id="JACPUR010000014">
    <property type="protein sequence ID" value="MBI3127021.1"/>
    <property type="molecule type" value="Genomic_DNA"/>
</dbReference>
<gene>
    <name evidence="3" type="ORF">HYZ11_05410</name>
</gene>